<feature type="non-terminal residue" evidence="2">
    <location>
        <position position="371"/>
    </location>
</feature>
<evidence type="ECO:0000313" key="2">
    <source>
        <dbReference type="EMBL" id="EPR79682.1"/>
    </source>
</evidence>
<name>S7WD31_SPRLO</name>
<dbReference type="GO" id="GO:0010032">
    <property type="term" value="P:meiotic chromosome condensation"/>
    <property type="evidence" value="ECO:0007669"/>
    <property type="project" value="TreeGrafter"/>
</dbReference>
<dbReference type="PANTHER" id="PTHR14222">
    <property type="entry name" value="CONDENSIN"/>
    <property type="match status" value="1"/>
</dbReference>
<proteinExistence type="predicted"/>
<dbReference type="AlphaFoldDB" id="S7WD31"/>
<dbReference type="GO" id="GO:0007076">
    <property type="term" value="P:mitotic chromosome condensation"/>
    <property type="evidence" value="ECO:0007669"/>
    <property type="project" value="InterPro"/>
</dbReference>
<dbReference type="HOGENOM" id="CLU_747159_0_0_1"/>
<dbReference type="GO" id="GO:0000796">
    <property type="term" value="C:condensin complex"/>
    <property type="evidence" value="ECO:0007669"/>
    <property type="project" value="TreeGrafter"/>
</dbReference>
<dbReference type="VEuPathDB" id="MicrosporidiaDB:SLOPH_220"/>
<dbReference type="PANTHER" id="PTHR14222:SF2">
    <property type="entry name" value="CONDENSIN COMPLEX SUBUNIT 1"/>
    <property type="match status" value="1"/>
</dbReference>
<accession>S7WD31</accession>
<feature type="non-terminal residue" evidence="2">
    <location>
        <position position="1"/>
    </location>
</feature>
<comment type="caution">
    <text evidence="2">The sequence shown here is derived from an EMBL/GenBank/DDBJ whole genome shotgun (WGS) entry which is preliminary data.</text>
</comment>
<evidence type="ECO:0000256" key="1">
    <source>
        <dbReference type="SAM" id="MobiDB-lite"/>
    </source>
</evidence>
<dbReference type="OrthoDB" id="436262at2759"/>
<dbReference type="STRING" id="1358809.S7WD31"/>
<reference evidence="3" key="1">
    <citation type="journal article" date="2013" name="PLoS Genet.">
        <title>The genome of Spraguea lophii and the basis of host-microsporidian interactions.</title>
        <authorList>
            <person name="Campbell S.E."/>
            <person name="Williams T.A."/>
            <person name="Yousuf A."/>
            <person name="Soanes D.M."/>
            <person name="Paszkiewicz K.H."/>
            <person name="Williams B.A.P."/>
        </authorList>
    </citation>
    <scope>NUCLEOTIDE SEQUENCE [LARGE SCALE GENOMIC DNA]</scope>
    <source>
        <strain evidence="3">42_110</strain>
    </source>
</reference>
<dbReference type="Proteomes" id="UP000014978">
    <property type="component" value="Unassembled WGS sequence"/>
</dbReference>
<protein>
    <submittedName>
        <fullName evidence="2">Condensin complex component</fullName>
    </submittedName>
</protein>
<dbReference type="EMBL" id="ATCN01000157">
    <property type="protein sequence ID" value="EPR79682.1"/>
    <property type="molecule type" value="Genomic_DNA"/>
</dbReference>
<dbReference type="InParanoid" id="S7WD31"/>
<feature type="region of interest" description="Disordered" evidence="1">
    <location>
        <begin position="208"/>
        <end position="231"/>
    </location>
</feature>
<sequence length="371" mass="43433">IVYKILNIMISTISNLSLKDYRIFNITSELFRNTSDSNILEIMVKIYIESINHIVTEEELKRSIKDVVSMSFFEPLLIELIVKKIYQHDVEKYIQMFFKLLTYIKNGEDSNLPIACNKIKIIHLVGCIAINHSKYIDKIEKKIKESYGAYSDTGIFKRLSTSKMGNDISLLRERRRSINASRHSIRMSMINDDSMVIDTDKIKLLKRSEEENTNENISNRENNNSNTKENKNKSEEELLDILFYIKEKEIIEHGLLKDYIPLVIEECKIDNNIDNTDNSTNNNDNLINTTNIKVIAFNSLFRIMVLSSTFFINNFKLFINALSSNNDTIRYNALLAHSDYILLYNFIVEKYNYLLFDKLNDMNINIRYNSI</sequence>
<dbReference type="GO" id="GO:0000779">
    <property type="term" value="C:condensed chromosome, centromeric region"/>
    <property type="evidence" value="ECO:0007669"/>
    <property type="project" value="TreeGrafter"/>
</dbReference>
<organism evidence="2 3">
    <name type="scientific">Spraguea lophii (strain 42_110)</name>
    <name type="common">Microsporidian parasite</name>
    <dbReference type="NCBI Taxonomy" id="1358809"/>
    <lineage>
        <taxon>Eukaryota</taxon>
        <taxon>Fungi</taxon>
        <taxon>Fungi incertae sedis</taxon>
        <taxon>Microsporidia</taxon>
        <taxon>Spragueidae</taxon>
        <taxon>Spraguea</taxon>
    </lineage>
</organism>
<dbReference type="GO" id="GO:0042393">
    <property type="term" value="F:histone binding"/>
    <property type="evidence" value="ECO:0007669"/>
    <property type="project" value="TreeGrafter"/>
</dbReference>
<keyword evidence="3" id="KW-1185">Reference proteome</keyword>
<feature type="compositionally biased region" description="Low complexity" evidence="1">
    <location>
        <begin position="214"/>
        <end position="227"/>
    </location>
</feature>
<gene>
    <name evidence="2" type="ORF">SLOPH_220</name>
</gene>
<dbReference type="InterPro" id="IPR026971">
    <property type="entry name" value="CND1/NCAPD3"/>
</dbReference>
<evidence type="ECO:0000313" key="3">
    <source>
        <dbReference type="Proteomes" id="UP000014978"/>
    </source>
</evidence>